<proteinExistence type="predicted"/>
<evidence type="ECO:0000313" key="3">
    <source>
        <dbReference type="Proteomes" id="UP000029444"/>
    </source>
</evidence>
<feature type="transmembrane region" description="Helical" evidence="1">
    <location>
        <begin position="30"/>
        <end position="48"/>
    </location>
</feature>
<dbReference type="STRING" id="1177154.Y5S_03362"/>
<comment type="caution">
    <text evidence="2">The sequence shown here is derived from an EMBL/GenBank/DDBJ whole genome shotgun (WGS) entry which is preliminary data.</text>
</comment>
<dbReference type="AlphaFoldDB" id="A0A095SFF9"/>
<reference evidence="2 3" key="1">
    <citation type="submission" date="2012-09" db="EMBL/GenBank/DDBJ databases">
        <title>Genome Sequence of alkane-degrading Bacterium Alcanivorax sp. 19-m-6.</title>
        <authorList>
            <person name="Lai Q."/>
            <person name="Shao Z."/>
        </authorList>
    </citation>
    <scope>NUCLEOTIDE SEQUENCE [LARGE SCALE GENOMIC DNA]</scope>
    <source>
        <strain evidence="2 3">19-m-6</strain>
    </source>
</reference>
<dbReference type="PATRIC" id="fig|1177154.3.peg.3387"/>
<keyword evidence="3" id="KW-1185">Reference proteome</keyword>
<evidence type="ECO:0000313" key="2">
    <source>
        <dbReference type="EMBL" id="KGD63376.1"/>
    </source>
</evidence>
<dbReference type="EMBL" id="ARXV01000018">
    <property type="protein sequence ID" value="KGD63376.1"/>
    <property type="molecule type" value="Genomic_DNA"/>
</dbReference>
<keyword evidence="1" id="KW-1133">Transmembrane helix</keyword>
<dbReference type="RefSeq" id="WP_035234708.1">
    <property type="nucleotide sequence ID" value="NZ_ARXV01000018.1"/>
</dbReference>
<keyword evidence="1" id="KW-0812">Transmembrane</keyword>
<feature type="transmembrane region" description="Helical" evidence="1">
    <location>
        <begin position="7"/>
        <end position="24"/>
    </location>
</feature>
<organism evidence="2 3">
    <name type="scientific">Alcanivorax nanhaiticus</name>
    <dbReference type="NCBI Taxonomy" id="1177154"/>
    <lineage>
        <taxon>Bacteria</taxon>
        <taxon>Pseudomonadati</taxon>
        <taxon>Pseudomonadota</taxon>
        <taxon>Gammaproteobacteria</taxon>
        <taxon>Oceanospirillales</taxon>
        <taxon>Alcanivoracaceae</taxon>
        <taxon>Alcanivorax</taxon>
    </lineage>
</organism>
<accession>A0A095SFF9</accession>
<keyword evidence="1" id="KW-0472">Membrane</keyword>
<name>A0A095SFF9_9GAMM</name>
<protein>
    <submittedName>
        <fullName evidence="2">Uncharacterized protein</fullName>
    </submittedName>
</protein>
<dbReference type="Proteomes" id="UP000029444">
    <property type="component" value="Unassembled WGS sequence"/>
</dbReference>
<gene>
    <name evidence="2" type="ORF">Y5S_03362</name>
</gene>
<sequence length="109" mass="11523">MKTIRPIYAVIALTAGLLELFFIGASEVPVTWVISLLCWGGSMVAQMVRSVVTPSAIAEPHGWTASYAGAGAAPRKTAFRSTSVFDDSPNGRGGINEIFSGDDPFGEFL</sequence>
<evidence type="ECO:0000256" key="1">
    <source>
        <dbReference type="SAM" id="Phobius"/>
    </source>
</evidence>